<proteinExistence type="predicted"/>
<dbReference type="InterPro" id="IPR046905">
    <property type="entry name" value="ABC-3C_MC1"/>
</dbReference>
<dbReference type="EMBL" id="JACSPW010000032">
    <property type="protein sequence ID" value="MBD8035045.1"/>
    <property type="molecule type" value="Genomic_DNA"/>
</dbReference>
<gene>
    <name evidence="1" type="ORF">H9632_18485</name>
</gene>
<comment type="caution">
    <text evidence="1">The sequence shown here is derived from an EMBL/GenBank/DDBJ whole genome shotgun (WGS) entry which is preliminary data.</text>
</comment>
<dbReference type="Pfam" id="PF20289">
    <property type="entry name" value="MComp1"/>
    <property type="match status" value="1"/>
</dbReference>
<dbReference type="Proteomes" id="UP000600565">
    <property type="component" value="Unassembled WGS sequence"/>
</dbReference>
<name>A0ABR8XSX5_9BACL</name>
<sequence>MNDIKELIRKVFDEIEYKIKDFSFVDTNDKLLNESLFIQNTNKKTYYLILFLEDEKLLHNLVKNQSRYFYLLKEFFGEDPNIEKNTSILILINSKNVSEKIIFNIEENPYYFRKYILQYSDAEFNEMKNVYSEKISTTGILKVFNEIISDVNLFANFKINPDSEKVYSFVSRIFIKLSVLGLNVENKQVNSLRAMIDDALEKKKLYIKKQKIDEIKFKYKKTNDDISEEYQINDELLEELINLVEYKE</sequence>
<reference evidence="1 2" key="1">
    <citation type="submission" date="2020-08" db="EMBL/GenBank/DDBJ databases">
        <title>A Genomic Blueprint of the Chicken Gut Microbiome.</title>
        <authorList>
            <person name="Gilroy R."/>
            <person name="Ravi A."/>
            <person name="Getino M."/>
            <person name="Pursley I."/>
            <person name="Horton D.L."/>
            <person name="Alikhan N.-F."/>
            <person name="Baker D."/>
            <person name="Gharbi K."/>
            <person name="Hall N."/>
            <person name="Watson M."/>
            <person name="Adriaenssens E.M."/>
            <person name="Foster-Nyarko E."/>
            <person name="Jarju S."/>
            <person name="Secka A."/>
            <person name="Antonio M."/>
            <person name="Oren A."/>
            <person name="Chaudhuri R."/>
            <person name="La Ragione R.M."/>
            <person name="Hildebrand F."/>
            <person name="Pallen M.J."/>
        </authorList>
    </citation>
    <scope>NUCLEOTIDE SEQUENCE [LARGE SCALE GENOMIC DNA]</scope>
    <source>
        <strain evidence="1 2">Sa1YVA6</strain>
    </source>
</reference>
<organism evidence="1 2">
    <name type="scientific">Solibacillus merdavium</name>
    <dbReference type="NCBI Taxonomy" id="2762218"/>
    <lineage>
        <taxon>Bacteria</taxon>
        <taxon>Bacillati</taxon>
        <taxon>Bacillota</taxon>
        <taxon>Bacilli</taxon>
        <taxon>Bacillales</taxon>
        <taxon>Caryophanaceae</taxon>
        <taxon>Solibacillus</taxon>
    </lineage>
</organism>
<evidence type="ECO:0000313" key="2">
    <source>
        <dbReference type="Proteomes" id="UP000600565"/>
    </source>
</evidence>
<evidence type="ECO:0000313" key="1">
    <source>
        <dbReference type="EMBL" id="MBD8035045.1"/>
    </source>
</evidence>
<dbReference type="RefSeq" id="WP_191705522.1">
    <property type="nucleotide sequence ID" value="NZ_JACSPW010000032.1"/>
</dbReference>
<keyword evidence="2" id="KW-1185">Reference proteome</keyword>
<accession>A0ABR8XSX5</accession>
<protein>
    <submittedName>
        <fullName evidence="1">Uncharacterized protein</fullName>
    </submittedName>
</protein>